<evidence type="ECO:0000313" key="5">
    <source>
        <dbReference type="Proteomes" id="UP000248631"/>
    </source>
</evidence>
<dbReference type="PANTHER" id="PTHR42796">
    <property type="entry name" value="FUMARYLACETOACETATE HYDROLASE DOMAIN-CONTAINING PROTEIN 2A-RELATED"/>
    <property type="match status" value="1"/>
</dbReference>
<evidence type="ECO:0000256" key="2">
    <source>
        <dbReference type="ARBA" id="ARBA00022723"/>
    </source>
</evidence>
<evidence type="ECO:0000256" key="1">
    <source>
        <dbReference type="ARBA" id="ARBA00010211"/>
    </source>
</evidence>
<dbReference type="SUPFAM" id="SSF56529">
    <property type="entry name" value="FAH"/>
    <property type="match status" value="1"/>
</dbReference>
<dbReference type="Pfam" id="PF01557">
    <property type="entry name" value="FAA_hydrolase"/>
    <property type="match status" value="1"/>
</dbReference>
<dbReference type="Gene3D" id="3.90.850.10">
    <property type="entry name" value="Fumarylacetoacetase-like, C-terminal domain"/>
    <property type="match status" value="1"/>
</dbReference>
<dbReference type="InterPro" id="IPR036663">
    <property type="entry name" value="Fumarylacetoacetase_C_sf"/>
</dbReference>
<dbReference type="EMBL" id="JUGD01000016">
    <property type="protein sequence ID" value="RAM64111.1"/>
    <property type="molecule type" value="Genomic_DNA"/>
</dbReference>
<keyword evidence="5" id="KW-1185">Reference proteome</keyword>
<dbReference type="RefSeq" id="WP_112068825.1">
    <property type="nucleotide sequence ID" value="NZ_JUGD01000016.1"/>
</dbReference>
<dbReference type="InterPro" id="IPR011234">
    <property type="entry name" value="Fumarylacetoacetase-like_C"/>
</dbReference>
<dbReference type="PANTHER" id="PTHR42796:SF7">
    <property type="entry name" value="2-DEHYDRO-3-DEOXY-D-ARABINONATE DEHYDRATASE"/>
    <property type="match status" value="1"/>
</dbReference>
<proteinExistence type="inferred from homology"/>
<organism evidence="4 5">
    <name type="scientific">Herbaspirillum rubrisubalbicans</name>
    <dbReference type="NCBI Taxonomy" id="80842"/>
    <lineage>
        <taxon>Bacteria</taxon>
        <taxon>Pseudomonadati</taxon>
        <taxon>Pseudomonadota</taxon>
        <taxon>Betaproteobacteria</taxon>
        <taxon>Burkholderiales</taxon>
        <taxon>Oxalobacteraceae</taxon>
        <taxon>Herbaspirillum</taxon>
    </lineage>
</organism>
<name>A0ABX9C181_9BURK</name>
<comment type="caution">
    <text evidence="4">The sequence shown here is derived from an EMBL/GenBank/DDBJ whole genome shotgun (WGS) entry which is preliminary data.</text>
</comment>
<dbReference type="Proteomes" id="UP000248631">
    <property type="component" value="Unassembled WGS sequence"/>
</dbReference>
<protein>
    <submittedName>
        <fullName evidence="4">Fumarylacetoacetate hydrolase</fullName>
    </submittedName>
</protein>
<evidence type="ECO:0000259" key="3">
    <source>
        <dbReference type="Pfam" id="PF01557"/>
    </source>
</evidence>
<gene>
    <name evidence="4" type="ORF">RB24_14220</name>
</gene>
<feature type="domain" description="Fumarylacetoacetase-like C-terminal" evidence="3">
    <location>
        <begin position="188"/>
        <end position="365"/>
    </location>
</feature>
<sequence length="391" mass="41884">MTHTFSPQAHLPEDHAQATLIGRVWQPEVGPVLVKIDADGAYDLTLIAATSSQLLELDDPAAAVRAASNMTRIATLQELLDNADAAQRDTSRPWLLAPIDLQAVKASGVTFVASMLERVIEEQARGDAGKAESVRRAISAVIGDNLSSVVPGSPEAARLKEVLLEQGVWSQYLEVGIGPDAEIFTKAQPMSSVGLGDEVGIHPKSAWNNPEPEIVLAINSRGKVVGATLGNDVNLRDFEGRSALLLGKAKDNNASCAVGPFIRLFDANFSIDDVRRAELTMRVDGTEGFTLKGSSSMSMISRDPLQLVEHAIGPNHQYPDGLVLFLGTMFAPTQDRFGPGQGFTHQVADLVTISTPKLGALVNTVNFSDQTAPWTFGLTALFKNLANRKLI</sequence>
<reference evidence="4 5" key="1">
    <citation type="submission" date="2014-12" db="EMBL/GenBank/DDBJ databases">
        <title>Complete genome sequence of Herbaspirillum rubrisubalbicans Os38.</title>
        <authorList>
            <person name="Chen M."/>
            <person name="An Q."/>
        </authorList>
    </citation>
    <scope>NUCLEOTIDE SEQUENCE [LARGE SCALE GENOMIC DNA]</scope>
    <source>
        <strain evidence="4 5">Os38</strain>
    </source>
</reference>
<dbReference type="InterPro" id="IPR051121">
    <property type="entry name" value="FAH"/>
</dbReference>
<accession>A0ABX9C181</accession>
<evidence type="ECO:0000313" key="4">
    <source>
        <dbReference type="EMBL" id="RAM64111.1"/>
    </source>
</evidence>
<comment type="similarity">
    <text evidence="1">Belongs to the FAH family.</text>
</comment>
<keyword evidence="4" id="KW-0378">Hydrolase</keyword>
<dbReference type="GO" id="GO:0016787">
    <property type="term" value="F:hydrolase activity"/>
    <property type="evidence" value="ECO:0007669"/>
    <property type="project" value="UniProtKB-KW"/>
</dbReference>
<keyword evidence="2" id="KW-0479">Metal-binding</keyword>